<dbReference type="PRINTS" id="PR00455">
    <property type="entry name" value="HTHTETR"/>
</dbReference>
<dbReference type="RefSeq" id="WP_126823395.1">
    <property type="nucleotide sequence ID" value="NZ_JBHLWU010000001.1"/>
</dbReference>
<sequence length="202" mass="23190">MKEMFLISAQSNLSDKIVLAFLDLVQKEGYKGATTRKIAQAAGVNESTIFRHFKDKKNLLYATVNKFIDTLEAQEIVNADKLTGDIEADVITISKGYQTYANSYQAIILLGIRESVDFPEINETISQVPIYFKNLFADYLQEMKQKKCISPEVNPSTQAMNFFWLNFGYFLTQTKFNDKELKIEETVFLEENIRFFAKSLKA</sequence>
<dbReference type="InterPro" id="IPR050624">
    <property type="entry name" value="HTH-type_Tx_Regulator"/>
</dbReference>
<dbReference type="Pfam" id="PF00440">
    <property type="entry name" value="TetR_N"/>
    <property type="match status" value="1"/>
</dbReference>
<comment type="caution">
    <text evidence="4">The sequence shown here is derived from an EMBL/GenBank/DDBJ whole genome shotgun (WGS) entry which is preliminary data.</text>
</comment>
<evidence type="ECO:0000313" key="4">
    <source>
        <dbReference type="EMBL" id="RSU08622.1"/>
    </source>
</evidence>
<dbReference type="AlphaFoldDB" id="A0A430AKI5"/>
<protein>
    <recommendedName>
        <fullName evidence="3">HTH tetR-type domain-containing protein</fullName>
    </recommendedName>
</protein>
<dbReference type="Proteomes" id="UP000288669">
    <property type="component" value="Unassembled WGS sequence"/>
</dbReference>
<feature type="DNA-binding region" description="H-T-H motif" evidence="2">
    <location>
        <begin position="34"/>
        <end position="53"/>
    </location>
</feature>
<keyword evidence="5" id="KW-1185">Reference proteome</keyword>
<dbReference type="OrthoDB" id="9814200at2"/>
<dbReference type="SUPFAM" id="SSF46689">
    <property type="entry name" value="Homeodomain-like"/>
    <property type="match status" value="1"/>
</dbReference>
<evidence type="ECO:0000256" key="2">
    <source>
        <dbReference type="PROSITE-ProRule" id="PRU00335"/>
    </source>
</evidence>
<dbReference type="InterPro" id="IPR001647">
    <property type="entry name" value="HTH_TetR"/>
</dbReference>
<keyword evidence="1 2" id="KW-0238">DNA-binding</keyword>
<dbReference type="InterPro" id="IPR009057">
    <property type="entry name" value="Homeodomain-like_sf"/>
</dbReference>
<accession>A0A430AKI5</accession>
<dbReference type="PANTHER" id="PTHR43479">
    <property type="entry name" value="ACREF/ENVCD OPERON REPRESSOR-RELATED"/>
    <property type="match status" value="1"/>
</dbReference>
<dbReference type="PANTHER" id="PTHR43479:SF11">
    <property type="entry name" value="ACREF_ENVCD OPERON REPRESSOR-RELATED"/>
    <property type="match status" value="1"/>
</dbReference>
<evidence type="ECO:0000313" key="5">
    <source>
        <dbReference type="Proteomes" id="UP000288669"/>
    </source>
</evidence>
<dbReference type="PROSITE" id="PS50977">
    <property type="entry name" value="HTH_TETR_2"/>
    <property type="match status" value="1"/>
</dbReference>
<name>A0A430AKI5_9ENTE</name>
<dbReference type="Gene3D" id="1.10.357.10">
    <property type="entry name" value="Tetracycline Repressor, domain 2"/>
    <property type="match status" value="1"/>
</dbReference>
<organism evidence="4 5">
    <name type="scientific">Vagococcus entomophilus</name>
    <dbReference type="NCBI Taxonomy" id="1160095"/>
    <lineage>
        <taxon>Bacteria</taxon>
        <taxon>Bacillati</taxon>
        <taxon>Bacillota</taxon>
        <taxon>Bacilli</taxon>
        <taxon>Lactobacillales</taxon>
        <taxon>Enterococcaceae</taxon>
        <taxon>Vagococcus</taxon>
    </lineage>
</organism>
<evidence type="ECO:0000256" key="1">
    <source>
        <dbReference type="ARBA" id="ARBA00023125"/>
    </source>
</evidence>
<dbReference type="GO" id="GO:0003677">
    <property type="term" value="F:DNA binding"/>
    <property type="evidence" value="ECO:0007669"/>
    <property type="project" value="UniProtKB-UniRule"/>
</dbReference>
<dbReference type="EMBL" id="NGJZ01000001">
    <property type="protein sequence ID" value="RSU08622.1"/>
    <property type="molecule type" value="Genomic_DNA"/>
</dbReference>
<reference evidence="4 5" key="1">
    <citation type="submission" date="2017-05" db="EMBL/GenBank/DDBJ databases">
        <title>Vagococcus spp. assemblies.</title>
        <authorList>
            <person name="Gulvik C.A."/>
        </authorList>
    </citation>
    <scope>NUCLEOTIDE SEQUENCE [LARGE SCALE GENOMIC DNA]</scope>
    <source>
        <strain evidence="4 5">DSM 24756</strain>
    </source>
</reference>
<gene>
    <name evidence="4" type="ORF">CBF30_05180</name>
</gene>
<proteinExistence type="predicted"/>
<feature type="domain" description="HTH tetR-type" evidence="3">
    <location>
        <begin position="11"/>
        <end position="71"/>
    </location>
</feature>
<evidence type="ECO:0000259" key="3">
    <source>
        <dbReference type="PROSITE" id="PS50977"/>
    </source>
</evidence>